<name>A0A363NMU1_9SPHI</name>
<evidence type="ECO:0000313" key="6">
    <source>
        <dbReference type="EMBL" id="PUV22128.1"/>
    </source>
</evidence>
<sequence>MDSRRDFIKKASLLAGVFGLQSAVPDAIQRALAIEPVAGSSFLDAEHIVLLMQENRSFDHSFGTLRGVRGFNDPRAIELPSGNPVWLQASASGKTYSPFRLDIKNSNAAWTGNLPHSWENQMAARNQGKHDNWIEAKRPSGKVLSEIPLTMGYYTREDIPFYYALADAFTICDQHFCSSITGTTTNRHFFWTGTCVPNKGAKPLIRNSDIYFNRWAHWKTFPERLEAAGIPWKVYQNEVSMESGLHGEEWLGNFTDNNLEWFSQYHIEFKKSHLEFMRKRVVELPTEIRELEKALANNGIESVQKTQNKLKQKQEQLSSYKKQLERLTEQAFQQLPKEQIALHKRAFQTNEDDAFYRETASVLHEGEEITVPKGDVLHQFRKDVKSGKLPTVSWLVAPQCFSDHPSAPMYGAWYVSEILNILTENPDLWKKTIFILNYDENDGYFDHIPPFVAPNPADARSGKTSAGLDYSGEYVSLEQELASGEKKEHATEGPVGLGYRVPLIIASPWSKGGWVNSEVCDITSTIQFMEYFFDKKLGKDVTEHNISSWRRAITGDLTSVFRKAEGGVPVELPFLNRNQQIYAIDQAKSKPLPNNFHVWTADEMQALQNTGKAAQLARQEKGQKNSNALAYELYASETIDKDSVKLTMSAGNKLFGTKSLSSPFNVYSGPSYRDGVSFWPFAVIAGEELSFDWSRADFKDGYYDLTVYGPNGFMRSFKGDRESLYVVATYEIGKKGIPTGNLILEASNKGDKVLHVQVKDNAYSSWRKDIVLDAGKSTKWVVDSQKVSGWYDVTLHIVGSKFVRQFAGRVETGSHSKTDPQLG</sequence>
<proteinExistence type="inferred from homology"/>
<dbReference type="GO" id="GO:0016042">
    <property type="term" value="P:lipid catabolic process"/>
    <property type="evidence" value="ECO:0007669"/>
    <property type="project" value="InterPro"/>
</dbReference>
<dbReference type="PANTHER" id="PTHR31956">
    <property type="entry name" value="NON-SPECIFIC PHOSPHOLIPASE C4-RELATED"/>
    <property type="match status" value="1"/>
</dbReference>
<dbReference type="InterPro" id="IPR006311">
    <property type="entry name" value="TAT_signal"/>
</dbReference>
<organism evidence="6 7">
    <name type="scientific">Sphingobacterium athyrii</name>
    <dbReference type="NCBI Taxonomy" id="2152717"/>
    <lineage>
        <taxon>Bacteria</taxon>
        <taxon>Pseudomonadati</taxon>
        <taxon>Bacteroidota</taxon>
        <taxon>Sphingobacteriia</taxon>
        <taxon>Sphingobacteriales</taxon>
        <taxon>Sphingobacteriaceae</taxon>
        <taxon>Sphingobacterium</taxon>
    </lineage>
</organism>
<dbReference type="InterPro" id="IPR007312">
    <property type="entry name" value="Phosphoesterase"/>
</dbReference>
<dbReference type="Proteomes" id="UP000250831">
    <property type="component" value="Unassembled WGS sequence"/>
</dbReference>
<feature type="domain" description="Bacterial phospholipase C C-terminal" evidence="5">
    <location>
        <begin position="627"/>
        <end position="720"/>
    </location>
</feature>
<feature type="domain" description="Bacterial phospholipase C C-terminal" evidence="5">
    <location>
        <begin position="729"/>
        <end position="809"/>
    </location>
</feature>
<evidence type="ECO:0000259" key="5">
    <source>
        <dbReference type="Pfam" id="PF05506"/>
    </source>
</evidence>
<dbReference type="PANTHER" id="PTHR31956:SF1">
    <property type="entry name" value="NON-SPECIFIC PHOSPHOLIPASE C1"/>
    <property type="match status" value="1"/>
</dbReference>
<dbReference type="Pfam" id="PF05506">
    <property type="entry name" value="PLipase_C_C"/>
    <property type="match status" value="2"/>
</dbReference>
<keyword evidence="4" id="KW-0175">Coiled coil</keyword>
<feature type="coiled-coil region" evidence="4">
    <location>
        <begin position="296"/>
        <end position="330"/>
    </location>
</feature>
<dbReference type="AlphaFoldDB" id="A0A363NMU1"/>
<dbReference type="EMBL" id="QCXX01000008">
    <property type="protein sequence ID" value="PUV22128.1"/>
    <property type="molecule type" value="Genomic_DNA"/>
</dbReference>
<comment type="caution">
    <text evidence="6">The sequence shown here is derived from an EMBL/GenBank/DDBJ whole genome shotgun (WGS) entry which is preliminary data.</text>
</comment>
<evidence type="ECO:0000256" key="4">
    <source>
        <dbReference type="SAM" id="Coils"/>
    </source>
</evidence>
<dbReference type="RefSeq" id="WP_108636357.1">
    <property type="nucleotide sequence ID" value="NZ_QCXX01000008.1"/>
</dbReference>
<evidence type="ECO:0000313" key="7">
    <source>
        <dbReference type="Proteomes" id="UP000250831"/>
    </source>
</evidence>
<evidence type="ECO:0000256" key="3">
    <source>
        <dbReference type="ARBA" id="ARBA00022801"/>
    </source>
</evidence>
<protein>
    <recommendedName>
        <fullName evidence="2">phospholipase C</fullName>
        <ecNumber evidence="2">3.1.4.3</ecNumber>
    </recommendedName>
</protein>
<dbReference type="Gene3D" id="3.40.720.10">
    <property type="entry name" value="Alkaline Phosphatase, subunit A"/>
    <property type="match status" value="2"/>
</dbReference>
<dbReference type="GO" id="GO:0034480">
    <property type="term" value="F:phosphatidylcholine phospholipase C activity"/>
    <property type="evidence" value="ECO:0007669"/>
    <property type="project" value="UniProtKB-EC"/>
</dbReference>
<accession>A0A363NMU1</accession>
<comment type="similarity">
    <text evidence="1">Belongs to the bacterial phospholipase C family.</text>
</comment>
<dbReference type="NCBIfam" id="TIGR03396">
    <property type="entry name" value="PC_PLC"/>
    <property type="match status" value="1"/>
</dbReference>
<evidence type="ECO:0000256" key="2">
    <source>
        <dbReference type="ARBA" id="ARBA00012018"/>
    </source>
</evidence>
<dbReference type="EC" id="3.1.4.3" evidence="2"/>
<reference evidence="6 7" key="1">
    <citation type="submission" date="2018-04" db="EMBL/GenBank/DDBJ databases">
        <title>Sphingobacterium sp. M46 Genome.</title>
        <authorList>
            <person name="Cheng J."/>
            <person name="Li Y."/>
        </authorList>
    </citation>
    <scope>NUCLEOTIDE SEQUENCE [LARGE SCALE GENOMIC DNA]</scope>
    <source>
        <strain evidence="6 7">M46</strain>
    </source>
</reference>
<gene>
    <name evidence="6" type="ORF">DCO56_24700</name>
</gene>
<dbReference type="PROSITE" id="PS51318">
    <property type="entry name" value="TAT"/>
    <property type="match status" value="1"/>
</dbReference>
<dbReference type="InterPro" id="IPR017850">
    <property type="entry name" value="Alkaline_phosphatase_core_sf"/>
</dbReference>
<keyword evidence="7" id="KW-1185">Reference proteome</keyword>
<evidence type="ECO:0000256" key="1">
    <source>
        <dbReference type="ARBA" id="ARBA00009717"/>
    </source>
</evidence>
<dbReference type="InterPro" id="IPR008475">
    <property type="entry name" value="PLipase_C_C"/>
</dbReference>
<dbReference type="InterPro" id="IPR017767">
    <property type="entry name" value="PC-PLC"/>
</dbReference>
<dbReference type="OrthoDB" id="980947at2"/>
<keyword evidence="3" id="KW-0378">Hydrolase</keyword>
<dbReference type="Pfam" id="PF04185">
    <property type="entry name" value="Phosphoesterase"/>
    <property type="match status" value="2"/>
</dbReference>